<dbReference type="EMBL" id="CAEZUA010000006">
    <property type="protein sequence ID" value="CAB4581447.1"/>
    <property type="molecule type" value="Genomic_DNA"/>
</dbReference>
<name>A0A6J6LG97_9ZZZZ</name>
<accession>A0A6J6LG97</accession>
<evidence type="ECO:0000313" key="2">
    <source>
        <dbReference type="EMBL" id="CAB4581447.1"/>
    </source>
</evidence>
<feature type="domain" description="YdhG-like" evidence="1">
    <location>
        <begin position="15"/>
        <end position="112"/>
    </location>
</feature>
<proteinExistence type="predicted"/>
<reference evidence="3" key="1">
    <citation type="submission" date="2020-05" db="EMBL/GenBank/DDBJ databases">
        <authorList>
            <person name="Chiriac C."/>
            <person name="Salcher M."/>
            <person name="Ghai R."/>
            <person name="Kavagutti S V."/>
        </authorList>
    </citation>
    <scope>NUCLEOTIDE SEQUENCE</scope>
</reference>
<protein>
    <submittedName>
        <fullName evidence="3">Unannotated protein</fullName>
    </submittedName>
</protein>
<evidence type="ECO:0000313" key="4">
    <source>
        <dbReference type="EMBL" id="CAB4780477.1"/>
    </source>
</evidence>
<dbReference type="InterPro" id="IPR014922">
    <property type="entry name" value="YdhG-like"/>
</dbReference>
<evidence type="ECO:0000259" key="1">
    <source>
        <dbReference type="Pfam" id="PF08818"/>
    </source>
</evidence>
<gene>
    <name evidence="2" type="ORF">UFOPK1773_00187</name>
    <name evidence="3" type="ORF">UFOPK2288_00433</name>
    <name evidence="4" type="ORF">UFOPK2931_00752</name>
</gene>
<dbReference type="Gene3D" id="3.90.1150.200">
    <property type="match status" value="1"/>
</dbReference>
<dbReference type="EMBL" id="CAEZWS010000014">
    <property type="protein sequence ID" value="CAB4660722.1"/>
    <property type="molecule type" value="Genomic_DNA"/>
</dbReference>
<dbReference type="InterPro" id="IPR016786">
    <property type="entry name" value="YdeI_bac"/>
</dbReference>
<organism evidence="3">
    <name type="scientific">freshwater metagenome</name>
    <dbReference type="NCBI Taxonomy" id="449393"/>
    <lineage>
        <taxon>unclassified sequences</taxon>
        <taxon>metagenomes</taxon>
        <taxon>ecological metagenomes</taxon>
    </lineage>
</organism>
<evidence type="ECO:0000313" key="3">
    <source>
        <dbReference type="EMBL" id="CAB4660722.1"/>
    </source>
</evidence>
<dbReference type="EMBL" id="CAEZZZ010000042">
    <property type="protein sequence ID" value="CAB4780477.1"/>
    <property type="molecule type" value="Genomic_DNA"/>
</dbReference>
<dbReference type="Pfam" id="PF08818">
    <property type="entry name" value="DUF1801"/>
    <property type="match status" value="1"/>
</dbReference>
<dbReference type="Pfam" id="PF13376">
    <property type="entry name" value="OmdA"/>
    <property type="match status" value="1"/>
</dbReference>
<dbReference type="AlphaFoldDB" id="A0A6J6LG97"/>
<sequence length="193" mass="21905">MNRKVDIYLSKATQWREEFTELRKIALASGLTEDLKWGHPCYTLNNGNVILIHGFKHYCAIAFFKGALMKDPERILIQQTENVQSSRQVRFTSLAEIRTLKKVLKAYIAQAIAIEEAGLKVEFKKPADLVIPKDIQAKLKKIPGLATAFKDLTPGRKRAYVLHFSSAKQEKTMEARIVKSAPKIFEGKGPNEY</sequence>
<dbReference type="SUPFAM" id="SSF159888">
    <property type="entry name" value="YdhG-like"/>
    <property type="match status" value="1"/>
</dbReference>
<dbReference type="PIRSF" id="PIRSF021308">
    <property type="entry name" value="UCP021308"/>
    <property type="match status" value="1"/>
</dbReference>